<keyword evidence="4" id="KW-0378">Hydrolase</keyword>
<dbReference type="Proteomes" id="UP001295740">
    <property type="component" value="Unassembled WGS sequence"/>
</dbReference>
<keyword evidence="3" id="KW-0551">Lipid droplet</keyword>
<accession>A0AAI8VTT3</accession>
<comment type="caution">
    <text evidence="5">The sequence shown here is derived from an EMBL/GenBank/DDBJ whole genome shotgun (WGS) entry which is preliminary data.</text>
</comment>
<evidence type="ECO:0000256" key="1">
    <source>
        <dbReference type="ARBA" id="ARBA00004502"/>
    </source>
</evidence>
<comment type="subcellular location">
    <subcellularLocation>
        <location evidence="1">Lipid droplet</location>
    </subcellularLocation>
</comment>
<dbReference type="InterPro" id="IPR029058">
    <property type="entry name" value="AB_hydrolase_fold"/>
</dbReference>
<organism evidence="5 6">
    <name type="scientific">Anthostomella pinea</name>
    <dbReference type="NCBI Taxonomy" id="933095"/>
    <lineage>
        <taxon>Eukaryota</taxon>
        <taxon>Fungi</taxon>
        <taxon>Dikarya</taxon>
        <taxon>Ascomycota</taxon>
        <taxon>Pezizomycotina</taxon>
        <taxon>Sordariomycetes</taxon>
        <taxon>Xylariomycetidae</taxon>
        <taxon>Xylariales</taxon>
        <taxon>Xylariaceae</taxon>
        <taxon>Anthostomella</taxon>
    </lineage>
</organism>
<dbReference type="AlphaFoldDB" id="A0AAI8VTT3"/>
<dbReference type="Pfam" id="PF10230">
    <property type="entry name" value="LIDHydrolase"/>
    <property type="match status" value="1"/>
</dbReference>
<evidence type="ECO:0000256" key="4">
    <source>
        <dbReference type="ARBA" id="ARBA00022801"/>
    </source>
</evidence>
<evidence type="ECO:0000313" key="5">
    <source>
        <dbReference type="EMBL" id="CAJ2510529.1"/>
    </source>
</evidence>
<dbReference type="InterPro" id="IPR019363">
    <property type="entry name" value="LDAH"/>
</dbReference>
<dbReference type="GO" id="GO:0019915">
    <property type="term" value="P:lipid storage"/>
    <property type="evidence" value="ECO:0007669"/>
    <property type="project" value="InterPro"/>
</dbReference>
<keyword evidence="6" id="KW-1185">Reference proteome</keyword>
<evidence type="ECO:0000313" key="6">
    <source>
        <dbReference type="Proteomes" id="UP001295740"/>
    </source>
</evidence>
<name>A0AAI8VTT3_9PEZI</name>
<proteinExistence type="inferred from homology"/>
<dbReference type="EMBL" id="CAUWAG010000016">
    <property type="protein sequence ID" value="CAJ2510529.1"/>
    <property type="molecule type" value="Genomic_DNA"/>
</dbReference>
<dbReference type="PANTHER" id="PTHR13390">
    <property type="entry name" value="LIPASE"/>
    <property type="match status" value="1"/>
</dbReference>
<dbReference type="GO" id="GO:0016298">
    <property type="term" value="F:lipase activity"/>
    <property type="evidence" value="ECO:0007669"/>
    <property type="project" value="InterPro"/>
</dbReference>
<reference evidence="5" key="1">
    <citation type="submission" date="2023-10" db="EMBL/GenBank/DDBJ databases">
        <authorList>
            <person name="Hackl T."/>
        </authorList>
    </citation>
    <scope>NUCLEOTIDE SEQUENCE</scope>
</reference>
<sequence length="334" mass="38256">MVTHYLEYPAPASSDISTAEPRRVLIFFITGNPGLIDYYALFLSTLSELIRDSASLQKTARFHIYGQDLAGFNDSDHEPFTAHRKPHDLETQIQHTLKALKNIRIEDGPRQGQPYDDVLLAGHSVGTYIALELCHRVLKDPGLAPSLNLGSGILLFPTIHHISSSPSGRKLDLLRRIPILGDNAYRIAQGFLHLLPRRGLHWIVRRVMGFPVHAAEVTTRWLKSRDGVWQALHMGMDEMKVIGEDKWDDELWGIVHEAQAHEMPVPKFCFFFGKNDHWVASHYRDEFIQKRQRQPERTQFVVDEGNIPHAFCIHHSETVAEKVHHWITDMYSAD</sequence>
<dbReference type="GO" id="GO:0005811">
    <property type="term" value="C:lipid droplet"/>
    <property type="evidence" value="ECO:0007669"/>
    <property type="project" value="UniProtKB-SubCell"/>
</dbReference>
<evidence type="ECO:0000256" key="2">
    <source>
        <dbReference type="ARBA" id="ARBA00008300"/>
    </source>
</evidence>
<dbReference type="SUPFAM" id="SSF53474">
    <property type="entry name" value="alpha/beta-Hydrolases"/>
    <property type="match status" value="1"/>
</dbReference>
<protein>
    <submittedName>
        <fullName evidence="5">Uu.00g133380.m01.CDS01</fullName>
    </submittedName>
</protein>
<gene>
    <name evidence="5" type="ORF">KHLLAP_LOCUS10997</name>
</gene>
<dbReference type="PANTHER" id="PTHR13390:SF0">
    <property type="entry name" value="LIPID DROPLET-ASSOCIATED HYDROLASE"/>
    <property type="match status" value="1"/>
</dbReference>
<dbReference type="Gene3D" id="3.40.50.1820">
    <property type="entry name" value="alpha/beta hydrolase"/>
    <property type="match status" value="1"/>
</dbReference>
<evidence type="ECO:0000256" key="3">
    <source>
        <dbReference type="ARBA" id="ARBA00022677"/>
    </source>
</evidence>
<comment type="similarity">
    <text evidence="2">Belongs to the AB hydrolase superfamily. LDAH family.</text>
</comment>